<dbReference type="Proteomes" id="UP000199652">
    <property type="component" value="Unassembled WGS sequence"/>
</dbReference>
<dbReference type="InterPro" id="IPR007441">
    <property type="entry name" value="EutH"/>
</dbReference>
<dbReference type="OrthoDB" id="9778282at2"/>
<feature type="domain" description="BRCT" evidence="2">
    <location>
        <begin position="233"/>
        <end position="309"/>
    </location>
</feature>
<proteinExistence type="predicted"/>
<dbReference type="GO" id="GO:0034228">
    <property type="term" value="F:ethanolamine transmembrane transporter activity"/>
    <property type="evidence" value="ECO:0007669"/>
    <property type="project" value="InterPro"/>
</dbReference>
<evidence type="ECO:0000259" key="2">
    <source>
        <dbReference type="PROSITE" id="PS50172"/>
    </source>
</evidence>
<feature type="transmembrane region" description="Helical" evidence="1">
    <location>
        <begin position="237"/>
        <end position="258"/>
    </location>
</feature>
<keyword evidence="1" id="KW-0472">Membrane</keyword>
<dbReference type="PANTHER" id="PTHR40089">
    <property type="entry name" value="ETHANOLAMINE UTILIZATION PROTEIN EUTH"/>
    <property type="match status" value="1"/>
</dbReference>
<feature type="transmembrane region" description="Helical" evidence="1">
    <location>
        <begin position="44"/>
        <end position="67"/>
    </location>
</feature>
<feature type="transmembrane region" description="Helical" evidence="1">
    <location>
        <begin position="330"/>
        <end position="352"/>
    </location>
</feature>
<feature type="transmembrane region" description="Helical" evidence="1">
    <location>
        <begin position="110"/>
        <end position="130"/>
    </location>
</feature>
<protein>
    <submittedName>
        <fullName evidence="3">Ethanolamine transporter</fullName>
    </submittedName>
</protein>
<keyword evidence="4" id="KW-1185">Reference proteome</keyword>
<organism evidence="3 4">
    <name type="scientific">Eubacterium barkeri</name>
    <name type="common">Clostridium barkeri</name>
    <dbReference type="NCBI Taxonomy" id="1528"/>
    <lineage>
        <taxon>Bacteria</taxon>
        <taxon>Bacillati</taxon>
        <taxon>Bacillota</taxon>
        <taxon>Clostridia</taxon>
        <taxon>Eubacteriales</taxon>
        <taxon>Eubacteriaceae</taxon>
        <taxon>Eubacterium</taxon>
    </lineage>
</organism>
<dbReference type="PANTHER" id="PTHR40089:SF1">
    <property type="entry name" value="ETHANOLAMINE PERMEASE EUTH-RELATED"/>
    <property type="match status" value="1"/>
</dbReference>
<feature type="transmembrane region" description="Helical" evidence="1">
    <location>
        <begin position="142"/>
        <end position="162"/>
    </location>
</feature>
<evidence type="ECO:0000313" key="3">
    <source>
        <dbReference type="EMBL" id="SDY27636.1"/>
    </source>
</evidence>
<dbReference type="RefSeq" id="WP_090246662.1">
    <property type="nucleotide sequence ID" value="NZ_FNOU01000023.1"/>
</dbReference>
<accession>A0A1H3IIN9</accession>
<sequence length="375" mass="39156">MSFDKVILWIMAIGLLVGAIDKITGNHFGLGEKFDEGFNAMGPLALGMVGIVCLAPIIAKVLGPAIIPVFEAMGADPAMFASILANDMGGYSLATALAQNKEAGLLSGNIVASMLGCTLVFSIPVGLSLIEKKDQPYFCKGLLIGLITIPVGSIIGGIIAGFDFMMVLRNTIPVIILSVLLVVGLKFIPKKMTSGCMVFGKIITIIIYIGLACAAFEYITGVVIIPGMAPIMDGMQAIAGIGIVLLGTFPVLAILTRILDKPLNFLGGKIGMDATSAAGLVFTLANSVPVYKMMKDMNPKGKIVNTAWLVPATAALGDHLGFTAGVEPTMITPVVIGKIAAGILAIALAIAFSKNMSDEDAESEMIRMKEMVCDE</sequence>
<name>A0A1H3IIN9_EUBBA</name>
<keyword evidence="1" id="KW-1133">Transmembrane helix</keyword>
<evidence type="ECO:0000313" key="4">
    <source>
        <dbReference type="Proteomes" id="UP000199652"/>
    </source>
</evidence>
<dbReference type="PROSITE" id="PS50172">
    <property type="entry name" value="BRCT"/>
    <property type="match status" value="1"/>
</dbReference>
<dbReference type="PIRSF" id="PIRSF019466">
    <property type="entry name" value="EutH"/>
    <property type="match status" value="1"/>
</dbReference>
<feature type="transmembrane region" description="Helical" evidence="1">
    <location>
        <begin position="168"/>
        <end position="188"/>
    </location>
</feature>
<feature type="transmembrane region" description="Helical" evidence="1">
    <location>
        <begin position="200"/>
        <end position="225"/>
    </location>
</feature>
<dbReference type="NCBIfam" id="NF011666">
    <property type="entry name" value="PRK15086.1-2"/>
    <property type="match status" value="1"/>
</dbReference>
<keyword evidence="1" id="KW-0812">Transmembrane</keyword>
<dbReference type="EMBL" id="FNOU01000023">
    <property type="protein sequence ID" value="SDY27636.1"/>
    <property type="molecule type" value="Genomic_DNA"/>
</dbReference>
<dbReference type="GO" id="GO:0005886">
    <property type="term" value="C:plasma membrane"/>
    <property type="evidence" value="ECO:0007669"/>
    <property type="project" value="TreeGrafter"/>
</dbReference>
<dbReference type="InterPro" id="IPR001357">
    <property type="entry name" value="BRCT_dom"/>
</dbReference>
<feature type="transmembrane region" description="Helical" evidence="1">
    <location>
        <begin position="6"/>
        <end position="23"/>
    </location>
</feature>
<feature type="transmembrane region" description="Helical" evidence="1">
    <location>
        <begin position="270"/>
        <end position="291"/>
    </location>
</feature>
<gene>
    <name evidence="3" type="ORF">SAMN04488579_12337</name>
</gene>
<evidence type="ECO:0000256" key="1">
    <source>
        <dbReference type="SAM" id="Phobius"/>
    </source>
</evidence>
<dbReference type="STRING" id="1528.SAMN04488579_12337"/>
<dbReference type="Pfam" id="PF04346">
    <property type="entry name" value="EutH"/>
    <property type="match status" value="1"/>
</dbReference>
<dbReference type="AlphaFoldDB" id="A0A1H3IIN9"/>
<reference evidence="4" key="1">
    <citation type="submission" date="2016-10" db="EMBL/GenBank/DDBJ databases">
        <authorList>
            <person name="Varghese N."/>
            <person name="Submissions S."/>
        </authorList>
    </citation>
    <scope>NUCLEOTIDE SEQUENCE [LARGE SCALE GENOMIC DNA]</scope>
    <source>
        <strain evidence="4">VPI 5359</strain>
    </source>
</reference>